<dbReference type="PANTHER" id="PTHR42801">
    <property type="entry name" value="THIOREDOXIN-DEPENDENT PEROXIDE REDUCTASE"/>
    <property type="match status" value="1"/>
</dbReference>
<dbReference type="EMBL" id="JAEOAQ010000006">
    <property type="protein sequence ID" value="KAG5418130.1"/>
    <property type="molecule type" value="Genomic_DNA"/>
</dbReference>
<proteinExistence type="predicted"/>
<evidence type="ECO:0000313" key="8">
    <source>
        <dbReference type="EMBL" id="KAG5418130.1"/>
    </source>
</evidence>
<feature type="region of interest" description="Disordered" evidence="6">
    <location>
        <begin position="1"/>
        <end position="55"/>
    </location>
</feature>
<feature type="compositionally biased region" description="Basic and acidic residues" evidence="6">
    <location>
        <begin position="223"/>
        <end position="233"/>
    </location>
</feature>
<dbReference type="SUPFAM" id="SSF52833">
    <property type="entry name" value="Thioredoxin-like"/>
    <property type="match status" value="1"/>
</dbReference>
<dbReference type="InterPro" id="IPR050924">
    <property type="entry name" value="Peroxiredoxin_BCP/PrxQ"/>
</dbReference>
<dbReference type="RefSeq" id="XP_067547246.1">
    <property type="nucleotide sequence ID" value="XM_067693533.1"/>
</dbReference>
<evidence type="ECO:0000256" key="5">
    <source>
        <dbReference type="ARBA" id="ARBA00023284"/>
    </source>
</evidence>
<evidence type="ECO:0000259" key="7">
    <source>
        <dbReference type="Pfam" id="PF00578"/>
    </source>
</evidence>
<dbReference type="Gene3D" id="3.40.30.10">
    <property type="entry name" value="Glutaredoxin"/>
    <property type="match status" value="1"/>
</dbReference>
<dbReference type="Pfam" id="PF00578">
    <property type="entry name" value="AhpC-TSA"/>
    <property type="match status" value="1"/>
</dbReference>
<dbReference type="Proteomes" id="UP000669133">
    <property type="component" value="Unassembled WGS sequence"/>
</dbReference>
<protein>
    <submittedName>
        <fullName evidence="8">DOT5</fullName>
    </submittedName>
</protein>
<evidence type="ECO:0000313" key="9">
    <source>
        <dbReference type="Proteomes" id="UP000669133"/>
    </source>
</evidence>
<keyword evidence="9" id="KW-1185">Reference proteome</keyword>
<gene>
    <name evidence="8" type="ORF">I9W82_004459</name>
</gene>
<dbReference type="GO" id="GO:0034599">
    <property type="term" value="P:cellular response to oxidative stress"/>
    <property type="evidence" value="ECO:0007669"/>
    <property type="project" value="TreeGrafter"/>
</dbReference>
<reference evidence="8 9" key="1">
    <citation type="submission" date="2020-12" db="EMBL/GenBank/DDBJ databases">
        <title>Effect of drift, selection, and recombination on the evolution of hybrid genomes in Candida yeast pathogens.</title>
        <authorList>
            <person name="Mixao V."/>
            <person name="Ksiezopolska E."/>
            <person name="Saus E."/>
            <person name="Boekhout T."/>
            <person name="Gacser A."/>
            <person name="Gabaldon T."/>
        </authorList>
    </citation>
    <scope>NUCLEOTIDE SEQUENCE [LARGE SCALE GENOMIC DNA]</scope>
    <source>
        <strain evidence="8 9">BP57</strain>
    </source>
</reference>
<evidence type="ECO:0000256" key="2">
    <source>
        <dbReference type="ARBA" id="ARBA00022862"/>
    </source>
</evidence>
<dbReference type="InterPro" id="IPR000866">
    <property type="entry name" value="AhpC/TSA"/>
</dbReference>
<dbReference type="GO" id="GO:0005737">
    <property type="term" value="C:cytoplasm"/>
    <property type="evidence" value="ECO:0007669"/>
    <property type="project" value="TreeGrafter"/>
</dbReference>
<sequence length="271" mass="29004">MSGLRRSARVASNSKAKADEPATATTTAPPPTKKAKTEPKVAEPEPETNEIEIGEKIPDITLLNQDEKEVNLPTIAQTHKQVCGFQKNFQFLNDQNVAVFGLSADTPANQKNFQTKQHVEYDLLSDPKRELIGILGAKKQPTGIKRSHWIFVDGVLKVKKLQISPEQSVDGAKEEIEQFIAEANGGGEVKGEASTAPAGNGDEAKPVVNDVESVPAATTEPVDALKTEVKPSSEDGAAAAEEKKGQEQKDNSLLTSEQAPQVATEATTTTI</sequence>
<evidence type="ECO:0000256" key="6">
    <source>
        <dbReference type="SAM" id="MobiDB-lite"/>
    </source>
</evidence>
<feature type="compositionally biased region" description="Polar residues" evidence="6">
    <location>
        <begin position="251"/>
        <end position="271"/>
    </location>
</feature>
<evidence type="ECO:0000256" key="4">
    <source>
        <dbReference type="ARBA" id="ARBA00023157"/>
    </source>
</evidence>
<feature type="domain" description="Alkyl hydroperoxide reductase subunit C/ Thiol specific antioxidant" evidence="7">
    <location>
        <begin position="69"/>
        <end position="154"/>
    </location>
</feature>
<dbReference type="AlphaFoldDB" id="A0A8H8DAQ6"/>
<dbReference type="PANTHER" id="PTHR42801:SF23">
    <property type="entry name" value="PEROXIREDOXIN DOT5"/>
    <property type="match status" value="1"/>
</dbReference>
<comment type="caution">
    <text evidence="8">The sequence shown here is derived from an EMBL/GenBank/DDBJ whole genome shotgun (WGS) entry which is preliminary data.</text>
</comment>
<organism evidence="8 9">
    <name type="scientific">Candida metapsilosis</name>
    <dbReference type="NCBI Taxonomy" id="273372"/>
    <lineage>
        <taxon>Eukaryota</taxon>
        <taxon>Fungi</taxon>
        <taxon>Dikarya</taxon>
        <taxon>Ascomycota</taxon>
        <taxon>Saccharomycotina</taxon>
        <taxon>Pichiomycetes</taxon>
        <taxon>Debaryomycetaceae</taxon>
        <taxon>Candida/Lodderomyces clade</taxon>
        <taxon>Candida</taxon>
    </lineage>
</organism>
<dbReference type="CDD" id="cd03017">
    <property type="entry name" value="PRX_BCP"/>
    <property type="match status" value="1"/>
</dbReference>
<evidence type="ECO:0000256" key="3">
    <source>
        <dbReference type="ARBA" id="ARBA00023002"/>
    </source>
</evidence>
<dbReference type="GeneID" id="93653088"/>
<dbReference type="OrthoDB" id="338622at2759"/>
<keyword evidence="4" id="KW-1015">Disulfide bond</keyword>
<accession>A0A8H8DAQ6</accession>
<feature type="region of interest" description="Disordered" evidence="6">
    <location>
        <begin position="183"/>
        <end position="271"/>
    </location>
</feature>
<evidence type="ECO:0000256" key="1">
    <source>
        <dbReference type="ARBA" id="ARBA00022559"/>
    </source>
</evidence>
<keyword evidence="3" id="KW-0560">Oxidoreductase</keyword>
<keyword evidence="1" id="KW-0575">Peroxidase</keyword>
<keyword evidence="5" id="KW-0676">Redox-active center</keyword>
<name>A0A8H8DAQ6_9ASCO</name>
<dbReference type="GO" id="GO:0045454">
    <property type="term" value="P:cell redox homeostasis"/>
    <property type="evidence" value="ECO:0007669"/>
    <property type="project" value="TreeGrafter"/>
</dbReference>
<feature type="compositionally biased region" description="Basic and acidic residues" evidence="6">
    <location>
        <begin position="240"/>
        <end position="250"/>
    </location>
</feature>
<dbReference type="GO" id="GO:0008379">
    <property type="term" value="F:thioredoxin peroxidase activity"/>
    <property type="evidence" value="ECO:0007669"/>
    <property type="project" value="TreeGrafter"/>
</dbReference>
<dbReference type="InterPro" id="IPR036249">
    <property type="entry name" value="Thioredoxin-like_sf"/>
</dbReference>
<keyword evidence="2" id="KW-0049">Antioxidant</keyword>